<dbReference type="RefSeq" id="WP_206582015.1">
    <property type="nucleotide sequence ID" value="NZ_JAFJZZ010000002.1"/>
</dbReference>
<feature type="short sequence motif" description="DGA/G" evidence="4">
    <location>
        <begin position="150"/>
        <end position="152"/>
    </location>
</feature>
<dbReference type="SUPFAM" id="SSF52151">
    <property type="entry name" value="FabD/lysophospholipase-like"/>
    <property type="match status" value="1"/>
</dbReference>
<feature type="active site" description="Proton acceptor" evidence="4">
    <location>
        <position position="150"/>
    </location>
</feature>
<feature type="short sequence motif" description="GXGXXG" evidence="4">
    <location>
        <begin position="12"/>
        <end position="17"/>
    </location>
</feature>
<feature type="domain" description="PNPLA" evidence="5">
    <location>
        <begin position="8"/>
        <end position="163"/>
    </location>
</feature>
<evidence type="ECO:0000313" key="7">
    <source>
        <dbReference type="Proteomes" id="UP000664545"/>
    </source>
</evidence>
<keyword evidence="2 4" id="KW-0442">Lipid degradation</keyword>
<evidence type="ECO:0000256" key="1">
    <source>
        <dbReference type="ARBA" id="ARBA00022801"/>
    </source>
</evidence>
<evidence type="ECO:0000256" key="2">
    <source>
        <dbReference type="ARBA" id="ARBA00022963"/>
    </source>
</evidence>
<dbReference type="PANTHER" id="PTHR14226:SF29">
    <property type="entry name" value="NEUROPATHY TARGET ESTERASE SWS"/>
    <property type="match status" value="1"/>
</dbReference>
<dbReference type="Pfam" id="PF01734">
    <property type="entry name" value="Patatin"/>
    <property type="match status" value="1"/>
</dbReference>
<dbReference type="CDD" id="cd07209">
    <property type="entry name" value="Pat_hypo_Ecoli_Z1214_like"/>
    <property type="match status" value="1"/>
</dbReference>
<evidence type="ECO:0000313" key="6">
    <source>
        <dbReference type="EMBL" id="MBN7773183.1"/>
    </source>
</evidence>
<dbReference type="GO" id="GO:0016787">
    <property type="term" value="F:hydrolase activity"/>
    <property type="evidence" value="ECO:0007669"/>
    <property type="project" value="UniProtKB-UniRule"/>
</dbReference>
<protein>
    <submittedName>
        <fullName evidence="6">Patatin-like phospholipase family protein</fullName>
    </submittedName>
</protein>
<comment type="caution">
    <text evidence="6">The sequence shown here is derived from an EMBL/GenBank/DDBJ whole genome shotgun (WGS) entry which is preliminary data.</text>
</comment>
<organism evidence="6 7">
    <name type="scientific">Clostridium aminobutyricum</name>
    <dbReference type="NCBI Taxonomy" id="33953"/>
    <lineage>
        <taxon>Bacteria</taxon>
        <taxon>Bacillati</taxon>
        <taxon>Bacillota</taxon>
        <taxon>Clostridia</taxon>
        <taxon>Eubacteriales</taxon>
        <taxon>Clostridiaceae</taxon>
        <taxon>Clostridium</taxon>
    </lineage>
</organism>
<dbReference type="EMBL" id="JAFJZZ010000002">
    <property type="protein sequence ID" value="MBN7773183.1"/>
    <property type="molecule type" value="Genomic_DNA"/>
</dbReference>
<evidence type="ECO:0000256" key="3">
    <source>
        <dbReference type="ARBA" id="ARBA00023098"/>
    </source>
</evidence>
<keyword evidence="1 4" id="KW-0378">Hydrolase</keyword>
<evidence type="ECO:0000256" key="4">
    <source>
        <dbReference type="PROSITE-ProRule" id="PRU01161"/>
    </source>
</evidence>
<dbReference type="GO" id="GO:0016042">
    <property type="term" value="P:lipid catabolic process"/>
    <property type="evidence" value="ECO:0007669"/>
    <property type="project" value="UniProtKB-UniRule"/>
</dbReference>
<feature type="active site" description="Nucleophile" evidence="4">
    <location>
        <position position="41"/>
    </location>
</feature>
<feature type="short sequence motif" description="GXSXG" evidence="4">
    <location>
        <begin position="39"/>
        <end position="43"/>
    </location>
</feature>
<reference evidence="6" key="1">
    <citation type="submission" date="2021-02" db="EMBL/GenBank/DDBJ databases">
        <title>Abyssanaerobacter marinus gen.nov., sp., nov, anaerobic bacterium isolated from the Onnuri vent field of Indian Ocean and suggestion of Mogibacteriaceae fam. nov., and proposal of reclassification of ambiguous this family's genus member.</title>
        <authorList>
            <person name="Kim Y.J."/>
            <person name="Yang J.-A."/>
        </authorList>
    </citation>
    <scope>NUCLEOTIDE SEQUENCE</scope>
    <source>
        <strain evidence="6">DSM 2634</strain>
    </source>
</reference>
<dbReference type="InterPro" id="IPR002641">
    <property type="entry name" value="PNPLA_dom"/>
</dbReference>
<dbReference type="AlphaFoldDB" id="A0A939D9E2"/>
<sequence length="363" mass="40313">MEEGKTALVLGGGGSRGAYEIGVWQALNELGIEIDMVTGASIGAVNGAMIAQGSFEEALALWHDMRESTITKLEEEGVLKQLLEEKLREQDVRNSPIEYGTVAVELPNLTPHRVFIEDIPIGKLNDYILASAACFPIINPHEIDDKKFIDGGYLDIMPVKMVLEKGAKNVIAVNLDAFGYIDQEAFNAAPFLKVISSAWDLGAFTVFHPKNIRRIIRLGYLDTMKAFDVFAGIKYTFIKGEFAKRGLKEAEAVAEIFELDPSLIYSQKMLNKRLKKALTLYEESSAKRKPTFDKELFKATLNALDTILSKKTISLFIAQKLNESDFSQESPSSLIDGHFLSKKAAKLFSKELLAASYIAKYLQ</sequence>
<keyword evidence="3 4" id="KW-0443">Lipid metabolism</keyword>
<gene>
    <name evidence="6" type="ORF">JYB65_07400</name>
</gene>
<dbReference type="InterPro" id="IPR016035">
    <property type="entry name" value="Acyl_Trfase/lysoPLipase"/>
</dbReference>
<keyword evidence="7" id="KW-1185">Reference proteome</keyword>
<dbReference type="Proteomes" id="UP000664545">
    <property type="component" value="Unassembled WGS sequence"/>
</dbReference>
<proteinExistence type="predicted"/>
<accession>A0A939D9E2</accession>
<dbReference type="Gene3D" id="3.40.1090.10">
    <property type="entry name" value="Cytosolic phospholipase A2 catalytic domain"/>
    <property type="match status" value="2"/>
</dbReference>
<name>A0A939D9E2_CLOAM</name>
<dbReference type="InterPro" id="IPR050301">
    <property type="entry name" value="NTE"/>
</dbReference>
<dbReference type="PANTHER" id="PTHR14226">
    <property type="entry name" value="NEUROPATHY TARGET ESTERASE/SWISS CHEESE D.MELANOGASTER"/>
    <property type="match status" value="1"/>
</dbReference>
<dbReference type="PROSITE" id="PS51635">
    <property type="entry name" value="PNPLA"/>
    <property type="match status" value="1"/>
</dbReference>
<evidence type="ECO:0000259" key="5">
    <source>
        <dbReference type="PROSITE" id="PS51635"/>
    </source>
</evidence>